<dbReference type="CDD" id="cd14256">
    <property type="entry name" value="Dockerin_I"/>
    <property type="match status" value="1"/>
</dbReference>
<evidence type="ECO:0000313" key="2">
    <source>
        <dbReference type="Proteomes" id="UP000315003"/>
    </source>
</evidence>
<dbReference type="PROSITE" id="PS00018">
    <property type="entry name" value="EF_HAND_1"/>
    <property type="match status" value="1"/>
</dbReference>
<dbReference type="Pfam" id="PF00404">
    <property type="entry name" value="Dockerin_1"/>
    <property type="match status" value="1"/>
</dbReference>
<sequence>MSLRIRSLRKRTRHAGLRRPVLESLESRLAMAAAVAVEIPGPSAVEESDSQGLVYRFTRDDATSPLAVAFEIDAQATYGEDFSIPGVNRHPVFLRTIDDQVVTSPKLVGSVQFLPGEASVELTLKPVDDARIEPDEPITVRLLEPAAFGPVTGAANNHDAQADQTTYYVVDAFNRLGVIDTTTGIVDVVGTIPVQGTITDIAINEFGQVYVITFDSLYYLGQVDGLAAPLGALNLGPHGVTDANSLVDARNGDFGSQAGDLFIAGTNQLWIQRIDLVEFNQLPVKENVVPVFAVDQALFNRAFPHQYVASGDLDYDRSDDLILTARHVDESFDSIIEIEASAEFGIIDKLPVPAQDIREDFVGISGVASYGSQGFGFAGYLQLSVNQITLNSNRSLEIVGRDYELSEGASEATGEILGQPIDPPIVTPNAALPDAFDLSRGPQPTSWQQQASTLQGISIQLGAPIDEIPLDQIALTNLGVNASATPESVTLDASQLTLSASGDRIEISFQPGDLADGRYQLDLGPDVTNGPPLELRGDVGNQLFVLRGDFDRNGHVDARDSDTLAYWYAQTIFQAPSYVDLDGSRRIDEGDLEVLRQQIGASVVLPALSDPQPEFNTPQAIDSAISTILDPLDVNGNGRVTPLDALMVIGRFVRQIEGPLDWRFDVNRNGSVSVSDAIFVINYLSSIYASPGGESIEIDPEDGSGPQAKALSGNASLQPMGPHLIDDGQAETRRSWEQNVDLLAASRVLG</sequence>
<dbReference type="InterPro" id="IPR018247">
    <property type="entry name" value="EF_Hand_1_Ca_BS"/>
</dbReference>
<proteinExistence type="predicted"/>
<protein>
    <submittedName>
        <fullName evidence="1">Dockerin type I repeat protein</fullName>
    </submittedName>
</protein>
<accession>A0A517SXX7</accession>
<dbReference type="EMBL" id="CP036272">
    <property type="protein sequence ID" value="QDT60995.1"/>
    <property type="molecule type" value="Genomic_DNA"/>
</dbReference>
<dbReference type="Proteomes" id="UP000315003">
    <property type="component" value="Chromosome"/>
</dbReference>
<name>A0A517SXX7_9BACT</name>
<dbReference type="AlphaFoldDB" id="A0A517SXX7"/>
<dbReference type="InterPro" id="IPR002105">
    <property type="entry name" value="Dockerin_1_rpt"/>
</dbReference>
<dbReference type="SUPFAM" id="SSF141072">
    <property type="entry name" value="CalX-like"/>
    <property type="match status" value="1"/>
</dbReference>
<dbReference type="InterPro" id="IPR036439">
    <property type="entry name" value="Dockerin_dom_sf"/>
</dbReference>
<gene>
    <name evidence="1" type="ORF">SV7mr_35250</name>
</gene>
<dbReference type="SUPFAM" id="SSF63446">
    <property type="entry name" value="Type I dockerin domain"/>
    <property type="match status" value="1"/>
</dbReference>
<dbReference type="GO" id="GO:0004553">
    <property type="term" value="F:hydrolase activity, hydrolyzing O-glycosyl compounds"/>
    <property type="evidence" value="ECO:0007669"/>
    <property type="project" value="InterPro"/>
</dbReference>
<dbReference type="RefSeq" id="WP_419187486.1">
    <property type="nucleotide sequence ID" value="NZ_CP036272.1"/>
</dbReference>
<reference evidence="1 2" key="1">
    <citation type="submission" date="2019-02" db="EMBL/GenBank/DDBJ databases">
        <title>Deep-cultivation of Planctomycetes and their phenomic and genomic characterization uncovers novel biology.</title>
        <authorList>
            <person name="Wiegand S."/>
            <person name="Jogler M."/>
            <person name="Boedeker C."/>
            <person name="Pinto D."/>
            <person name="Vollmers J."/>
            <person name="Rivas-Marin E."/>
            <person name="Kohn T."/>
            <person name="Peeters S.H."/>
            <person name="Heuer A."/>
            <person name="Rast P."/>
            <person name="Oberbeckmann S."/>
            <person name="Bunk B."/>
            <person name="Jeske O."/>
            <person name="Meyerdierks A."/>
            <person name="Storesund J.E."/>
            <person name="Kallscheuer N."/>
            <person name="Luecker S."/>
            <person name="Lage O.M."/>
            <person name="Pohl T."/>
            <person name="Merkel B.J."/>
            <person name="Hornburger P."/>
            <person name="Mueller R.-W."/>
            <person name="Bruemmer F."/>
            <person name="Labrenz M."/>
            <person name="Spormann A.M."/>
            <person name="Op den Camp H."/>
            <person name="Overmann J."/>
            <person name="Amann R."/>
            <person name="Jetten M.S.M."/>
            <person name="Mascher T."/>
            <person name="Medema M.H."/>
            <person name="Devos D.P."/>
            <person name="Kaster A.-K."/>
            <person name="Ovreas L."/>
            <person name="Rohde M."/>
            <person name="Galperin M.Y."/>
            <person name="Jogler C."/>
        </authorList>
    </citation>
    <scope>NUCLEOTIDE SEQUENCE [LARGE SCALE GENOMIC DNA]</scope>
    <source>
        <strain evidence="1 2">SV_7m_r</strain>
    </source>
</reference>
<organism evidence="1 2">
    <name type="scientific">Stieleria bergensis</name>
    <dbReference type="NCBI Taxonomy" id="2528025"/>
    <lineage>
        <taxon>Bacteria</taxon>
        <taxon>Pseudomonadati</taxon>
        <taxon>Planctomycetota</taxon>
        <taxon>Planctomycetia</taxon>
        <taxon>Pirellulales</taxon>
        <taxon>Pirellulaceae</taxon>
        <taxon>Stieleria</taxon>
    </lineage>
</organism>
<dbReference type="GO" id="GO:0000272">
    <property type="term" value="P:polysaccharide catabolic process"/>
    <property type="evidence" value="ECO:0007669"/>
    <property type="project" value="InterPro"/>
</dbReference>
<dbReference type="InterPro" id="IPR038081">
    <property type="entry name" value="CalX-like_sf"/>
</dbReference>
<dbReference type="Gene3D" id="2.60.40.2030">
    <property type="match status" value="1"/>
</dbReference>
<evidence type="ECO:0000313" key="1">
    <source>
        <dbReference type="EMBL" id="QDT60995.1"/>
    </source>
</evidence>
<dbReference type="Gene3D" id="1.10.1330.10">
    <property type="entry name" value="Dockerin domain"/>
    <property type="match status" value="1"/>
</dbReference>
<keyword evidence="2" id="KW-1185">Reference proteome</keyword>